<gene>
    <name evidence="2" type="ORF">KI810_05690</name>
</gene>
<reference evidence="2 3" key="1">
    <citation type="submission" date="2021-05" db="EMBL/GenBank/DDBJ databases">
        <title>The draft genome of Geobacter luticola JCM 17780.</title>
        <authorList>
            <person name="Xu Z."/>
            <person name="Masuda Y."/>
            <person name="Itoh H."/>
            <person name="Senoo K."/>
        </authorList>
    </citation>
    <scope>NUCLEOTIDE SEQUENCE [LARGE SCALE GENOMIC DNA]</scope>
    <source>
        <strain evidence="2 3">JCM 17780</strain>
    </source>
</reference>
<evidence type="ECO:0000313" key="2">
    <source>
        <dbReference type="EMBL" id="MBT0652539.1"/>
    </source>
</evidence>
<name>A0ABS5SAY6_9BACT</name>
<keyword evidence="1" id="KW-0175">Coiled coil</keyword>
<feature type="coiled-coil region" evidence="1">
    <location>
        <begin position="172"/>
        <end position="199"/>
    </location>
</feature>
<keyword evidence="3" id="KW-1185">Reference proteome</keyword>
<dbReference type="EMBL" id="JAHCVK010000001">
    <property type="protein sequence ID" value="MBT0652539.1"/>
    <property type="molecule type" value="Genomic_DNA"/>
</dbReference>
<organism evidence="2 3">
    <name type="scientific">Geomobilimonas luticola</name>
    <dbReference type="NCBI Taxonomy" id="1114878"/>
    <lineage>
        <taxon>Bacteria</taxon>
        <taxon>Pseudomonadati</taxon>
        <taxon>Thermodesulfobacteriota</taxon>
        <taxon>Desulfuromonadia</taxon>
        <taxon>Geobacterales</taxon>
        <taxon>Geobacteraceae</taxon>
        <taxon>Geomobilimonas</taxon>
    </lineage>
</organism>
<evidence type="ECO:0000256" key="1">
    <source>
        <dbReference type="SAM" id="Coils"/>
    </source>
</evidence>
<evidence type="ECO:0008006" key="4">
    <source>
        <dbReference type="Google" id="ProtNLM"/>
    </source>
</evidence>
<proteinExistence type="predicted"/>
<comment type="caution">
    <text evidence="2">The sequence shown here is derived from an EMBL/GenBank/DDBJ whole genome shotgun (WGS) entry which is preliminary data.</text>
</comment>
<accession>A0ABS5SAY6</accession>
<protein>
    <recommendedName>
        <fullName evidence="4">Coenzyme Q-binding protein COQ10 START domain-containing protein</fullName>
    </recommendedName>
</protein>
<dbReference type="Proteomes" id="UP000756860">
    <property type="component" value="Unassembled WGS sequence"/>
</dbReference>
<dbReference type="RefSeq" id="WP_214174477.1">
    <property type="nucleotide sequence ID" value="NZ_JAHCVK010000001.1"/>
</dbReference>
<evidence type="ECO:0000313" key="3">
    <source>
        <dbReference type="Proteomes" id="UP000756860"/>
    </source>
</evidence>
<sequence length="200" mass="22942">MVKTLSMLIHAQPVTVWSVLLDSIEDPQRYMPDVDGSSVVERLVGGTAKELKIGWECLVPDGFDYFVFDQGALREIKAQKNGNDYEPGLLRSFEYESEIVRKITVRGTPYIEKYMVSKKYKDIRRKLVDHPVFSGQITIKVAPYSAQNPMSPVDLQFFIVLVPKSAWAKEVVDRENEMVLAIKTELQRIKERAEELERST</sequence>